<protein>
    <recommendedName>
        <fullName evidence="5">Integral membrane protein</fullName>
    </recommendedName>
</protein>
<comment type="caution">
    <text evidence="3">The sequence shown here is derived from an EMBL/GenBank/DDBJ whole genome shotgun (WGS) entry which is preliminary data.</text>
</comment>
<dbReference type="Proteomes" id="UP001551584">
    <property type="component" value="Unassembled WGS sequence"/>
</dbReference>
<evidence type="ECO:0000256" key="1">
    <source>
        <dbReference type="SAM" id="MobiDB-lite"/>
    </source>
</evidence>
<evidence type="ECO:0000313" key="3">
    <source>
        <dbReference type="EMBL" id="MEU9580478.1"/>
    </source>
</evidence>
<name>A0ABV3EW77_9ACTN</name>
<keyword evidence="4" id="KW-1185">Reference proteome</keyword>
<keyword evidence="2" id="KW-0812">Transmembrane</keyword>
<feature type="transmembrane region" description="Helical" evidence="2">
    <location>
        <begin position="177"/>
        <end position="199"/>
    </location>
</feature>
<feature type="transmembrane region" description="Helical" evidence="2">
    <location>
        <begin position="152"/>
        <end position="171"/>
    </location>
</feature>
<evidence type="ECO:0000313" key="4">
    <source>
        <dbReference type="Proteomes" id="UP001551584"/>
    </source>
</evidence>
<dbReference type="EMBL" id="JBEZNA010000076">
    <property type="protein sequence ID" value="MEU9580478.1"/>
    <property type="molecule type" value="Genomic_DNA"/>
</dbReference>
<feature type="transmembrane region" description="Helical" evidence="2">
    <location>
        <begin position="74"/>
        <end position="97"/>
    </location>
</feature>
<reference evidence="3 4" key="1">
    <citation type="submission" date="2024-06" db="EMBL/GenBank/DDBJ databases">
        <title>The Natural Products Discovery Center: Release of the First 8490 Sequenced Strains for Exploring Actinobacteria Biosynthetic Diversity.</title>
        <authorList>
            <person name="Kalkreuter E."/>
            <person name="Kautsar S.A."/>
            <person name="Yang D."/>
            <person name="Bader C.D."/>
            <person name="Teijaro C.N."/>
            <person name="Fluegel L."/>
            <person name="Davis C.M."/>
            <person name="Simpson J.R."/>
            <person name="Lauterbach L."/>
            <person name="Steele A.D."/>
            <person name="Gui C."/>
            <person name="Meng S."/>
            <person name="Li G."/>
            <person name="Viehrig K."/>
            <person name="Ye F."/>
            <person name="Su P."/>
            <person name="Kiefer A.F."/>
            <person name="Nichols A."/>
            <person name="Cepeda A.J."/>
            <person name="Yan W."/>
            <person name="Fan B."/>
            <person name="Jiang Y."/>
            <person name="Adhikari A."/>
            <person name="Zheng C.-J."/>
            <person name="Schuster L."/>
            <person name="Cowan T.M."/>
            <person name="Smanski M.J."/>
            <person name="Chevrette M.G."/>
            <person name="De Carvalho L.P.S."/>
            <person name="Shen B."/>
        </authorList>
    </citation>
    <scope>NUCLEOTIDE SEQUENCE [LARGE SCALE GENOMIC DNA]</scope>
    <source>
        <strain evidence="3 4">NPDC048117</strain>
    </source>
</reference>
<accession>A0ABV3EW77</accession>
<sequence length="204" mass="20976">MSYGEPNNPYGAPQQQPSGPGYGYPQQQPPAQQQGYGYPQQGYPQHPQQQGYPNYPGGAQVPQSMPGLLVTARVFLFIIGGFQIIVGGIMLLAAVGSGALTSSQLESAGLSGISPDAVTGIFAALGLLFLALSPLSITLGVKFAKGGNGVRITTIVYGAVGAAMGLLALVGGGFAGVLWLVFSGIMIAACAQPSGKAWFNRPRY</sequence>
<feature type="compositionally biased region" description="Low complexity" evidence="1">
    <location>
        <begin position="9"/>
        <end position="57"/>
    </location>
</feature>
<organism evidence="3 4">
    <name type="scientific">Streptomyces chilikensis</name>
    <dbReference type="NCBI Taxonomy" id="1194079"/>
    <lineage>
        <taxon>Bacteria</taxon>
        <taxon>Bacillati</taxon>
        <taxon>Actinomycetota</taxon>
        <taxon>Actinomycetes</taxon>
        <taxon>Kitasatosporales</taxon>
        <taxon>Streptomycetaceae</taxon>
        <taxon>Streptomyces</taxon>
    </lineage>
</organism>
<keyword evidence="2" id="KW-0472">Membrane</keyword>
<keyword evidence="2" id="KW-1133">Transmembrane helix</keyword>
<evidence type="ECO:0008006" key="5">
    <source>
        <dbReference type="Google" id="ProtNLM"/>
    </source>
</evidence>
<evidence type="ECO:0000256" key="2">
    <source>
        <dbReference type="SAM" id="Phobius"/>
    </source>
</evidence>
<feature type="transmembrane region" description="Helical" evidence="2">
    <location>
        <begin position="117"/>
        <end position="140"/>
    </location>
</feature>
<proteinExistence type="predicted"/>
<dbReference type="RefSeq" id="WP_359276266.1">
    <property type="nucleotide sequence ID" value="NZ_JBEZNA010000076.1"/>
</dbReference>
<gene>
    <name evidence="3" type="ORF">AB0D95_24990</name>
</gene>
<feature type="region of interest" description="Disordered" evidence="1">
    <location>
        <begin position="1"/>
        <end position="57"/>
    </location>
</feature>